<dbReference type="InterPro" id="IPR029061">
    <property type="entry name" value="THDP-binding"/>
</dbReference>
<dbReference type="Pfam" id="PF00205">
    <property type="entry name" value="TPP_enzyme_M"/>
    <property type="match status" value="1"/>
</dbReference>
<feature type="domain" description="Thiamine pyrophosphate enzyme central" evidence="4">
    <location>
        <begin position="198"/>
        <end position="330"/>
    </location>
</feature>
<dbReference type="InterPro" id="IPR029035">
    <property type="entry name" value="DHS-like_NAD/FAD-binding_dom"/>
</dbReference>
<dbReference type="NCBIfam" id="NF005712">
    <property type="entry name" value="PRK07524.1"/>
    <property type="match status" value="1"/>
</dbReference>
<dbReference type="PANTHER" id="PTHR18968:SF13">
    <property type="entry name" value="ACETOLACTATE SYNTHASE CATALYTIC SUBUNIT, MITOCHONDRIAL"/>
    <property type="match status" value="1"/>
</dbReference>
<evidence type="ECO:0008006" key="9">
    <source>
        <dbReference type="Google" id="ProtNLM"/>
    </source>
</evidence>
<evidence type="ECO:0000256" key="2">
    <source>
        <dbReference type="ARBA" id="ARBA00023052"/>
    </source>
</evidence>
<reference evidence="7 8" key="1">
    <citation type="journal article" date="2014" name="FEMS Microbiol. Lett.">
        <title>Genome sequencing analysis reveals virulence-related gene content of Ochrobactrum intermedium strain 229E, a urease-positive strain isolated from the human gastric niche.</title>
        <authorList>
            <person name="Kulkarni G.J."/>
            <person name="Shetty S."/>
            <person name="Dharne M.S."/>
            <person name="Shouche Y.S."/>
        </authorList>
    </citation>
    <scope>NUCLEOTIDE SEQUENCE [LARGE SCALE GENOMIC DNA]</scope>
    <source>
        <strain evidence="7 8">229E</strain>
    </source>
</reference>
<evidence type="ECO:0000259" key="6">
    <source>
        <dbReference type="Pfam" id="PF02776"/>
    </source>
</evidence>
<dbReference type="Pfam" id="PF02776">
    <property type="entry name" value="TPP_enzyme_N"/>
    <property type="match status" value="1"/>
</dbReference>
<organism evidence="7 8">
    <name type="scientific">Brucella intermedia 229E</name>
    <dbReference type="NCBI Taxonomy" id="1337887"/>
    <lineage>
        <taxon>Bacteria</taxon>
        <taxon>Pseudomonadati</taxon>
        <taxon>Pseudomonadota</taxon>
        <taxon>Alphaproteobacteria</taxon>
        <taxon>Hyphomicrobiales</taxon>
        <taxon>Brucellaceae</taxon>
        <taxon>Brucella/Ochrobactrum group</taxon>
        <taxon>Brucella</taxon>
    </lineage>
</organism>
<dbReference type="InterPro" id="IPR012000">
    <property type="entry name" value="Thiamin_PyroP_enz_cen_dom"/>
</dbReference>
<dbReference type="PATRIC" id="fig|1337887.3.peg.3095"/>
<gene>
    <name evidence="7" type="ORF">Q644_21815</name>
</gene>
<dbReference type="GO" id="GO:0009097">
    <property type="term" value="P:isoleucine biosynthetic process"/>
    <property type="evidence" value="ECO:0007669"/>
    <property type="project" value="TreeGrafter"/>
</dbReference>
<dbReference type="InterPro" id="IPR011766">
    <property type="entry name" value="TPP_enzyme_TPP-bd"/>
</dbReference>
<dbReference type="GO" id="GO:0003984">
    <property type="term" value="F:acetolactate synthase activity"/>
    <property type="evidence" value="ECO:0007669"/>
    <property type="project" value="TreeGrafter"/>
</dbReference>
<evidence type="ECO:0000259" key="5">
    <source>
        <dbReference type="Pfam" id="PF02775"/>
    </source>
</evidence>
<dbReference type="GO" id="GO:0000287">
    <property type="term" value="F:magnesium ion binding"/>
    <property type="evidence" value="ECO:0007669"/>
    <property type="project" value="InterPro"/>
</dbReference>
<evidence type="ECO:0000259" key="4">
    <source>
        <dbReference type="Pfam" id="PF00205"/>
    </source>
</evidence>
<dbReference type="Pfam" id="PF02775">
    <property type="entry name" value="TPP_enzyme_C"/>
    <property type="match status" value="1"/>
</dbReference>
<comment type="similarity">
    <text evidence="1 3">Belongs to the TPP enzyme family.</text>
</comment>
<dbReference type="CDD" id="cd07035">
    <property type="entry name" value="TPP_PYR_POX_like"/>
    <property type="match status" value="1"/>
</dbReference>
<evidence type="ECO:0000256" key="3">
    <source>
        <dbReference type="RuleBase" id="RU362132"/>
    </source>
</evidence>
<sequence length="556" mass="57904">MSSEITVGQALIRLLEAYDVDTVFGIPGVHTAELYRGLAGSSIRHVTPPRDEQDAGFMADGYARVSGKPGVCLLITGPGLTNAITPPMAQARADSIPMLVISGVNARHTLGQYKGHLHELPDQAATMRTIALSSERLEQPGDLAELVGRAFARMKSGRPGPVHIEIPTDLMEAPFEGNLRKSPATASATAVDSNVGKIKAAATLCAEARRPLILAGGGGANRAGDAVSTLSQMLDAPVVTTTNARGLLGRHPLAVQASPSLPPIRQLIADADLVIAIGTQFGPTDYDMYVDGGFEPPARMIRIDIDPDAEATSAPAGLMIVGDAAPITAELISALQLLPQAPREDGKERATAAKAAAYDFLSPKMQALTGVLDTIRDALPGSIIVGDSTQLAYAGNLFFEADGTRSWFNASTGYGALGFGPPPAAVGASLAQADTPVVCLVGDGGFQFCLGTLGTAADEKAPVIFVVWNNHGYQEIEDYMLSRGGIEPVGVRPTPPDFLKLAQAYGIPGGEHIRLTNQHNQDALHPGALDLAQLAGALHRAQAVEGGPALIEITTP</sequence>
<evidence type="ECO:0000313" key="8">
    <source>
        <dbReference type="Proteomes" id="UP000016842"/>
    </source>
</evidence>
<dbReference type="Gene3D" id="3.40.50.970">
    <property type="match status" value="2"/>
</dbReference>
<comment type="caution">
    <text evidence="7">The sequence shown here is derived from an EMBL/GenBank/DDBJ whole genome shotgun (WGS) entry which is preliminary data.</text>
</comment>
<name>U4VEZ6_9HYPH</name>
<protein>
    <recommendedName>
        <fullName evidence="9">5-guanidino-2-oxopentanoate decarboxylase</fullName>
    </recommendedName>
</protein>
<feature type="domain" description="Thiamine pyrophosphate enzyme N-terminal TPP-binding" evidence="6">
    <location>
        <begin position="6"/>
        <end position="125"/>
    </location>
</feature>
<proteinExistence type="inferred from homology"/>
<evidence type="ECO:0000256" key="1">
    <source>
        <dbReference type="ARBA" id="ARBA00007812"/>
    </source>
</evidence>
<dbReference type="SUPFAM" id="SSF52518">
    <property type="entry name" value="Thiamin diphosphate-binding fold (THDP-binding)"/>
    <property type="match status" value="2"/>
</dbReference>
<dbReference type="PANTHER" id="PTHR18968">
    <property type="entry name" value="THIAMINE PYROPHOSPHATE ENZYMES"/>
    <property type="match status" value="1"/>
</dbReference>
<dbReference type="EMBL" id="ASXJ01000168">
    <property type="protein sequence ID" value="ERM01407.1"/>
    <property type="molecule type" value="Genomic_DNA"/>
</dbReference>
<dbReference type="SUPFAM" id="SSF52467">
    <property type="entry name" value="DHS-like NAD/FAD-binding domain"/>
    <property type="match status" value="1"/>
</dbReference>
<dbReference type="InterPro" id="IPR012001">
    <property type="entry name" value="Thiamin_PyroP_enz_TPP-bd_dom"/>
</dbReference>
<dbReference type="FunFam" id="3.40.50.970:FF:000007">
    <property type="entry name" value="Acetolactate synthase"/>
    <property type="match status" value="1"/>
</dbReference>
<dbReference type="Gene3D" id="3.40.50.1220">
    <property type="entry name" value="TPP-binding domain"/>
    <property type="match status" value="1"/>
</dbReference>
<dbReference type="Proteomes" id="UP000016842">
    <property type="component" value="Unassembled WGS sequence"/>
</dbReference>
<keyword evidence="2 3" id="KW-0786">Thiamine pyrophosphate</keyword>
<dbReference type="GO" id="GO:0009099">
    <property type="term" value="P:L-valine biosynthetic process"/>
    <property type="evidence" value="ECO:0007669"/>
    <property type="project" value="TreeGrafter"/>
</dbReference>
<dbReference type="GO" id="GO:0030976">
    <property type="term" value="F:thiamine pyrophosphate binding"/>
    <property type="evidence" value="ECO:0007669"/>
    <property type="project" value="InterPro"/>
</dbReference>
<dbReference type="InterPro" id="IPR045229">
    <property type="entry name" value="TPP_enz"/>
</dbReference>
<dbReference type="GO" id="GO:0050660">
    <property type="term" value="F:flavin adenine dinucleotide binding"/>
    <property type="evidence" value="ECO:0007669"/>
    <property type="project" value="TreeGrafter"/>
</dbReference>
<dbReference type="AlphaFoldDB" id="U4VEZ6"/>
<dbReference type="CDD" id="cd00568">
    <property type="entry name" value="TPP_enzymes"/>
    <property type="match status" value="1"/>
</dbReference>
<evidence type="ECO:0000313" key="7">
    <source>
        <dbReference type="EMBL" id="ERM01407.1"/>
    </source>
</evidence>
<accession>U4VEZ6</accession>
<dbReference type="GO" id="GO:0005948">
    <property type="term" value="C:acetolactate synthase complex"/>
    <property type="evidence" value="ECO:0007669"/>
    <property type="project" value="TreeGrafter"/>
</dbReference>
<feature type="domain" description="Thiamine pyrophosphate enzyme TPP-binding" evidence="5">
    <location>
        <begin position="390"/>
        <end position="552"/>
    </location>
</feature>